<dbReference type="GO" id="GO:0004518">
    <property type="term" value="F:nuclease activity"/>
    <property type="evidence" value="ECO:0007669"/>
    <property type="project" value="UniProtKB-KW"/>
</dbReference>
<dbReference type="PANTHER" id="PTHR47957:SF3">
    <property type="entry name" value="ATP-DEPENDENT HELICASE HRQ1"/>
    <property type="match status" value="1"/>
</dbReference>
<evidence type="ECO:0000256" key="2">
    <source>
        <dbReference type="ARBA" id="ARBA00009046"/>
    </source>
</evidence>
<evidence type="ECO:0000259" key="10">
    <source>
        <dbReference type="PROSITE" id="PS51192"/>
    </source>
</evidence>
<dbReference type="NCBIfam" id="TIGR01587">
    <property type="entry name" value="cas3_core"/>
    <property type="match status" value="1"/>
</dbReference>
<evidence type="ECO:0000256" key="7">
    <source>
        <dbReference type="ARBA" id="ARBA00022806"/>
    </source>
</evidence>
<dbReference type="PROSITE" id="PS51192">
    <property type="entry name" value="HELICASE_ATP_BIND_1"/>
    <property type="match status" value="1"/>
</dbReference>
<dbReference type="InterPro" id="IPR006483">
    <property type="entry name" value="CRISPR-assoc_Cas3_HD"/>
</dbReference>
<keyword evidence="5" id="KW-0547">Nucleotide-binding</keyword>
<name>Q1Q100_KUEST</name>
<dbReference type="GO" id="GO:0036297">
    <property type="term" value="P:interstrand cross-link repair"/>
    <property type="evidence" value="ECO:0007669"/>
    <property type="project" value="TreeGrafter"/>
</dbReference>
<comment type="similarity">
    <text evidence="1">In the N-terminal section; belongs to the CRISPR-associated nuclease Cas3-HD family.</text>
</comment>
<dbReference type="InterPro" id="IPR011545">
    <property type="entry name" value="DEAD/DEAH_box_helicase_dom"/>
</dbReference>
<dbReference type="InterPro" id="IPR014001">
    <property type="entry name" value="Helicase_ATP-bd"/>
</dbReference>
<keyword evidence="3" id="KW-0540">Nuclease</keyword>
<dbReference type="Gene3D" id="1.10.3210.30">
    <property type="match status" value="1"/>
</dbReference>
<dbReference type="InterPro" id="IPR006474">
    <property type="entry name" value="Helicase_Cas3_CRISPR-ass_core"/>
</dbReference>
<organism evidence="12">
    <name type="scientific">Kuenenia stuttgartiensis</name>
    <dbReference type="NCBI Taxonomy" id="174633"/>
    <lineage>
        <taxon>Bacteria</taxon>
        <taxon>Pseudomonadati</taxon>
        <taxon>Planctomycetota</taxon>
        <taxon>Candidatus Brocadiia</taxon>
        <taxon>Candidatus Brocadiales</taxon>
        <taxon>Candidatus Brocadiaceae</taxon>
        <taxon>Candidatus Kuenenia</taxon>
    </lineage>
</organism>
<dbReference type="EMBL" id="CT573071">
    <property type="protein sequence ID" value="CAJ73675.1"/>
    <property type="molecule type" value="Genomic_DNA"/>
</dbReference>
<dbReference type="AlphaFoldDB" id="Q1Q100"/>
<gene>
    <name evidence="12" type="ORF">kuste2922</name>
</gene>
<feature type="domain" description="Helicase ATP-binding" evidence="10">
    <location>
        <begin position="311"/>
        <end position="500"/>
    </location>
</feature>
<accession>Q1Q100</accession>
<dbReference type="InterPro" id="IPR054712">
    <property type="entry name" value="Cas3-like_dom"/>
</dbReference>
<dbReference type="InterPro" id="IPR038257">
    <property type="entry name" value="CRISPR-assoc_Cas3_HD_sf"/>
</dbReference>
<dbReference type="GO" id="GO:0051607">
    <property type="term" value="P:defense response to virus"/>
    <property type="evidence" value="ECO:0007669"/>
    <property type="project" value="UniProtKB-KW"/>
</dbReference>
<evidence type="ECO:0000256" key="9">
    <source>
        <dbReference type="ARBA" id="ARBA00023118"/>
    </source>
</evidence>
<keyword evidence="4" id="KW-0479">Metal-binding</keyword>
<dbReference type="GO" id="GO:0016787">
    <property type="term" value="F:hydrolase activity"/>
    <property type="evidence" value="ECO:0007669"/>
    <property type="project" value="UniProtKB-KW"/>
</dbReference>
<keyword evidence="7" id="KW-0347">Helicase</keyword>
<dbReference type="GO" id="GO:0005524">
    <property type="term" value="F:ATP binding"/>
    <property type="evidence" value="ECO:0007669"/>
    <property type="project" value="UniProtKB-KW"/>
</dbReference>
<evidence type="ECO:0000259" key="11">
    <source>
        <dbReference type="PROSITE" id="PS51643"/>
    </source>
</evidence>
<keyword evidence="8" id="KW-0067">ATP-binding</keyword>
<sequence length="841" mass="98903">MKAFAHSKTDSVKEPFHTHCDKTLFYFDNIIQTYEIEDIFHRLITDIDVDNSVDNEKLLKIMREFVFFHDIGKLTPEFQAKLDGEKNKTTHSDKSFFVLVYAVLKLKKTDTVNNKEFMILFLLLYSVYKHHGRLNDILNDIQNFSCRADVKVLIDILQQLNEIPDNNILEAVSAGGFWKKWNDRGMRELVRKLSKESMSFFILVKMFHSCLISSDYFATMEFKTGQKFNHDILRNEIKEEVFNNFHKVDEFEINQKKEINFNVNISKDRNSLRNVNIEDIKWSDNQKRKEALNKIRSILNVVTENNLENILDEQSDIRTFFLNIPTGGGKTNISLRLALKIMEKREIKKLFYVFPFINLIEQSYEVLGKFIGLRNMARLDSRFIDSSDNEDNYEDDTSVFANYVDNLFFNKPVLFLSHVKFFDLFFRNDKNSNYNFYQIANSVVIIDEIQAYKDTVWTEVAYMFDVIGRFLNTHFIVMSATLPRLDILTNSTFHQIIPEDTSSKVFKHEVFNRTRITPDKKLKINESNDKNRFDKLVNRIKKLNKENKILIVLNTVKDSFDIYIKIQKEKTISEEFEVYLLNSTIIEARKKDILIACKDANRKIVLVSTQSVEAGVDIDFDVGFRAYAPFDSIVQVAGRINRNSGKECCEMFVFEDDASEKVYGKDLKSRETNKEAFFSKKTIDENSELQEFYKRVINGIDQKNKMSFVDSSQTNISDIRNLFLKQVDRNVHLIDGDTISIYIPYNEKGETLWIEYMSLFDGEKSLENAIRIKEFKKKLIPYSINVFNCYTKHGKLRKIIDEEIRHGFYYCENWHQFYSIEKGLDQEGFKKTVGEREAIFV</sequence>
<evidence type="ECO:0008006" key="13">
    <source>
        <dbReference type="Google" id="ProtNLM"/>
    </source>
</evidence>
<dbReference type="NCBIfam" id="TIGR01596">
    <property type="entry name" value="cas3_HD"/>
    <property type="match status" value="1"/>
</dbReference>
<evidence type="ECO:0000256" key="1">
    <source>
        <dbReference type="ARBA" id="ARBA00006847"/>
    </source>
</evidence>
<evidence type="ECO:0000256" key="5">
    <source>
        <dbReference type="ARBA" id="ARBA00022741"/>
    </source>
</evidence>
<dbReference type="GO" id="GO:0043138">
    <property type="term" value="F:3'-5' DNA helicase activity"/>
    <property type="evidence" value="ECO:0007669"/>
    <property type="project" value="TreeGrafter"/>
</dbReference>
<keyword evidence="6" id="KW-0378">Hydrolase</keyword>
<dbReference type="CDD" id="cd09641">
    <property type="entry name" value="Cas3''_I"/>
    <property type="match status" value="1"/>
</dbReference>
<evidence type="ECO:0000256" key="3">
    <source>
        <dbReference type="ARBA" id="ARBA00022722"/>
    </source>
</evidence>
<keyword evidence="9" id="KW-0051">Antiviral defense</keyword>
<comment type="similarity">
    <text evidence="2">In the central section; belongs to the CRISPR-associated helicase Cas3 family.</text>
</comment>
<evidence type="ECO:0000256" key="4">
    <source>
        <dbReference type="ARBA" id="ARBA00022723"/>
    </source>
</evidence>
<proteinExistence type="inferred from homology"/>
<dbReference type="SUPFAM" id="SSF52540">
    <property type="entry name" value="P-loop containing nucleoside triphosphate hydrolases"/>
    <property type="match status" value="1"/>
</dbReference>
<dbReference type="PROSITE" id="PS51643">
    <property type="entry name" value="HD_CAS3"/>
    <property type="match status" value="1"/>
</dbReference>
<dbReference type="GO" id="GO:0046872">
    <property type="term" value="F:metal ion binding"/>
    <property type="evidence" value="ECO:0007669"/>
    <property type="project" value="UniProtKB-KW"/>
</dbReference>
<reference evidence="12" key="1">
    <citation type="journal article" date="2006" name="Nature">
        <title>Deciphering the evolution and metabolism of an anammox bacterium from a community genome.</title>
        <authorList>
            <person name="Strous M."/>
            <person name="Pelletier E."/>
            <person name="Mangenot S."/>
            <person name="Rattei T."/>
            <person name="Lehner A."/>
            <person name="Taylor M.W."/>
            <person name="Horn M."/>
            <person name="Daims H."/>
            <person name="Bartol-Mavel D."/>
            <person name="Wincker P."/>
            <person name="Barbe V."/>
            <person name="Fonknechten N."/>
            <person name="Vallenet D."/>
            <person name="Segurens B."/>
            <person name="Schenowitz-Truong C."/>
            <person name="Medigue C."/>
            <person name="Collingro A."/>
            <person name="Snel B."/>
            <person name="Dutilh B.E."/>
            <person name="OpDenCamp H.J.M."/>
            <person name="vanDerDrift C."/>
            <person name="Cirpus I."/>
            <person name="vanDePas-Schoonen K.T."/>
            <person name="Harhangi H.R."/>
            <person name="vanNiftrik L."/>
            <person name="Schmid M."/>
            <person name="Keltjens J."/>
            <person name="vanDeVossenberg J."/>
            <person name="Kartal B."/>
            <person name="Meier H."/>
            <person name="Frishman D."/>
            <person name="Huynen M.A."/>
            <person name="Mewes H."/>
            <person name="Weissenbach J."/>
            <person name="Jetten M.S.M."/>
            <person name="Wagner M."/>
            <person name="LePaslier D."/>
        </authorList>
    </citation>
    <scope>NUCLEOTIDE SEQUENCE</scope>
</reference>
<protein>
    <recommendedName>
        <fullName evidence="13">CRISPR-associated helicase Cas3</fullName>
    </recommendedName>
</protein>
<dbReference type="Pfam" id="PF22590">
    <property type="entry name" value="Cas3-like_C_2"/>
    <property type="match status" value="1"/>
</dbReference>
<dbReference type="PANTHER" id="PTHR47957">
    <property type="entry name" value="ATP-DEPENDENT HELICASE HRQ1"/>
    <property type="match status" value="1"/>
</dbReference>
<dbReference type="Gene3D" id="3.40.50.300">
    <property type="entry name" value="P-loop containing nucleotide triphosphate hydrolases"/>
    <property type="match status" value="2"/>
</dbReference>
<dbReference type="GO" id="GO:0003676">
    <property type="term" value="F:nucleic acid binding"/>
    <property type="evidence" value="ECO:0007669"/>
    <property type="project" value="InterPro"/>
</dbReference>
<reference evidence="12" key="2">
    <citation type="submission" date="2006-01" db="EMBL/GenBank/DDBJ databases">
        <authorList>
            <person name="Genoscope"/>
        </authorList>
    </citation>
    <scope>NUCLEOTIDE SEQUENCE</scope>
</reference>
<dbReference type="Pfam" id="PF00270">
    <property type="entry name" value="DEAD"/>
    <property type="match status" value="1"/>
</dbReference>
<evidence type="ECO:0000256" key="8">
    <source>
        <dbReference type="ARBA" id="ARBA00022840"/>
    </source>
</evidence>
<dbReference type="GO" id="GO:0006289">
    <property type="term" value="P:nucleotide-excision repair"/>
    <property type="evidence" value="ECO:0007669"/>
    <property type="project" value="TreeGrafter"/>
</dbReference>
<dbReference type="InterPro" id="IPR027417">
    <property type="entry name" value="P-loop_NTPase"/>
</dbReference>
<feature type="domain" description="HD Cas3-type" evidence="11">
    <location>
        <begin position="9"/>
        <end position="217"/>
    </location>
</feature>
<dbReference type="Pfam" id="PF18019">
    <property type="entry name" value="Cas3_HD"/>
    <property type="match status" value="1"/>
</dbReference>
<evidence type="ECO:0000256" key="6">
    <source>
        <dbReference type="ARBA" id="ARBA00022801"/>
    </source>
</evidence>
<dbReference type="SMART" id="SM00487">
    <property type="entry name" value="DEXDc"/>
    <property type="match status" value="1"/>
</dbReference>
<evidence type="ECO:0000313" key="12">
    <source>
        <dbReference type="EMBL" id="CAJ73675.1"/>
    </source>
</evidence>